<evidence type="ECO:0000313" key="2">
    <source>
        <dbReference type="Proteomes" id="UP001148662"/>
    </source>
</evidence>
<dbReference type="EMBL" id="JANHOG010000448">
    <property type="protein sequence ID" value="KAJ3554257.1"/>
    <property type="molecule type" value="Genomic_DNA"/>
</dbReference>
<proteinExistence type="predicted"/>
<organism evidence="1 2">
    <name type="scientific">Phlebia brevispora</name>
    <dbReference type="NCBI Taxonomy" id="194682"/>
    <lineage>
        <taxon>Eukaryota</taxon>
        <taxon>Fungi</taxon>
        <taxon>Dikarya</taxon>
        <taxon>Basidiomycota</taxon>
        <taxon>Agaricomycotina</taxon>
        <taxon>Agaricomycetes</taxon>
        <taxon>Polyporales</taxon>
        <taxon>Meruliaceae</taxon>
        <taxon>Phlebia</taxon>
    </lineage>
</organism>
<keyword evidence="2" id="KW-1185">Reference proteome</keyword>
<gene>
    <name evidence="1" type="ORF">NM688_g3203</name>
</gene>
<reference evidence="1" key="1">
    <citation type="submission" date="2022-07" db="EMBL/GenBank/DDBJ databases">
        <title>Genome Sequence of Phlebia brevispora.</title>
        <authorList>
            <person name="Buettner E."/>
        </authorList>
    </citation>
    <scope>NUCLEOTIDE SEQUENCE</scope>
    <source>
        <strain evidence="1">MPL23</strain>
    </source>
</reference>
<sequence length="291" mass="32382">MASINAHKANPLHSLCIETVMFAIGATLIHSKSCILNDICDQRFDSKVERTKNRPLISGRVSLAGSWALFAVLLSAGLGMLSYVNRKAAYYGVFGVVTLHFTYPFMKRYTWWPQMFLGFAINWGIFVAWLSVTSHPDVRPLYAMYAGLICWTIYYDSIYACQDRADDIKAGVKSTALLFGAHIKSILRGFGLAFIALLTFAGVLNGNGAWFYAVSCGGAACHILWQQYNWNTEDPADCAAKFKVRIPFSTASRMEVLTWRSQSNGDTGAIIWLGLFLDYLSRGGYRLTSPL</sequence>
<accession>A0ACC1T6F4</accession>
<comment type="caution">
    <text evidence="1">The sequence shown here is derived from an EMBL/GenBank/DDBJ whole genome shotgun (WGS) entry which is preliminary data.</text>
</comment>
<dbReference type="Proteomes" id="UP001148662">
    <property type="component" value="Unassembled WGS sequence"/>
</dbReference>
<protein>
    <submittedName>
        <fullName evidence="1">Uncharacterized protein</fullName>
    </submittedName>
</protein>
<evidence type="ECO:0000313" key="1">
    <source>
        <dbReference type="EMBL" id="KAJ3554257.1"/>
    </source>
</evidence>
<name>A0ACC1T6F4_9APHY</name>